<keyword evidence="14" id="KW-0413">Isomerase</keyword>
<evidence type="ECO:0000259" key="19">
    <source>
        <dbReference type="PROSITE" id="PS51194"/>
    </source>
</evidence>
<name>A0A1Y2K045_9PROT</name>
<dbReference type="GO" id="GO:0003677">
    <property type="term" value="F:DNA binding"/>
    <property type="evidence" value="ECO:0007669"/>
    <property type="project" value="UniProtKB-KW"/>
</dbReference>
<dbReference type="SMART" id="SM00956">
    <property type="entry name" value="RQC"/>
    <property type="match status" value="1"/>
</dbReference>
<evidence type="ECO:0000256" key="2">
    <source>
        <dbReference type="ARBA" id="ARBA00001947"/>
    </source>
</evidence>
<accession>A0A1Y2K045</accession>
<dbReference type="FunFam" id="1.10.10.10:FF:000175">
    <property type="entry name" value="ATP-dependent DNA helicase RecQ"/>
    <property type="match status" value="1"/>
</dbReference>
<evidence type="ECO:0000256" key="14">
    <source>
        <dbReference type="ARBA" id="ARBA00023235"/>
    </source>
</evidence>
<dbReference type="SMART" id="SM00487">
    <property type="entry name" value="DEXDc"/>
    <property type="match status" value="1"/>
</dbReference>
<keyword evidence="13" id="KW-0234">DNA repair</keyword>
<evidence type="ECO:0000256" key="12">
    <source>
        <dbReference type="ARBA" id="ARBA00023172"/>
    </source>
</evidence>
<keyword evidence="5" id="KW-0547">Nucleotide-binding</keyword>
<dbReference type="InterPro" id="IPR002121">
    <property type="entry name" value="HRDC_dom"/>
</dbReference>
<evidence type="ECO:0000259" key="18">
    <source>
        <dbReference type="PROSITE" id="PS51192"/>
    </source>
</evidence>
<comment type="catalytic activity">
    <reaction evidence="15">
        <text>Couples ATP hydrolysis with the unwinding of duplex DNA by translocating in the 3'-5' direction.</text>
        <dbReference type="EC" id="5.6.2.4"/>
    </reaction>
</comment>
<evidence type="ECO:0000256" key="8">
    <source>
        <dbReference type="ARBA" id="ARBA00022806"/>
    </source>
</evidence>
<dbReference type="InterPro" id="IPR010997">
    <property type="entry name" value="HRDC-like_sf"/>
</dbReference>
<keyword evidence="4" id="KW-0479">Metal-binding</keyword>
<dbReference type="AlphaFoldDB" id="A0A1Y2K045"/>
<dbReference type="PROSITE" id="PS51192">
    <property type="entry name" value="HELICASE_ATP_BIND_1"/>
    <property type="match status" value="1"/>
</dbReference>
<evidence type="ECO:0000313" key="20">
    <source>
        <dbReference type="EMBL" id="OSM00113.1"/>
    </source>
</evidence>
<dbReference type="GO" id="GO:0006281">
    <property type="term" value="P:DNA repair"/>
    <property type="evidence" value="ECO:0007669"/>
    <property type="project" value="UniProtKB-KW"/>
</dbReference>
<dbReference type="InterPro" id="IPR032284">
    <property type="entry name" value="RecQ_Zn-bd"/>
</dbReference>
<dbReference type="GO" id="GO:0005737">
    <property type="term" value="C:cytoplasm"/>
    <property type="evidence" value="ECO:0007669"/>
    <property type="project" value="TreeGrafter"/>
</dbReference>
<sequence length="623" mass="69256">MNSAVAAMDQSLEQRLLHTLKHVFGFDAFRGMQGPVIHHVAAGGDALVVMPTGSGKSLCYQLPALLRNGIGVVVSPLIALMKDQVDAMRLIGLRAAYINSTLDASEVGQVYQQAARGELDLLYVAPERLLMEGTLRNLETFRIALFAIDEAHCVSQWGHDFRPDYLGLSVLGQRFPNVPRVALTATADAQTRAEIVARLELNACESFVAGFDRPNIHYRIVPKASPKQQALNFIQTEHPGAAGIVYCLSRRSVEETAEWLCQQGLNALPYHAGLARETRQEHQDRFLREEGLVMVATIAFGMGIDKPDVRFVIHLDLPKSIEAYYQETGRAGRDGQPANAYLAYGYEDVAKLASFLENSQAEERIKQVERQKLDAMLGFCETTLCRRQALLGYFGEQLTEPCGNCDTCNEPVETWDGLEAAQKALSCAFRSGQRFGAGHLIDILRGKLTDKVVHNDHQKLTTFGIGDKLSEMQWRSVFRQLTAAGYLRVDPSRHGALALSEKCRPLLRGEQGIRFRRDPEGRRGKRPEPRFGLKAKRRVPADLGGQDEALWEALRSWRADEARTQGVPAFHIFADSVLTEIALTKPADEDALWSVRGVGDKKIERYGEAVLEIVADYSRLNSE</sequence>
<dbReference type="CDD" id="cd17920">
    <property type="entry name" value="DEXHc_RecQ"/>
    <property type="match status" value="1"/>
</dbReference>
<dbReference type="CDD" id="cd18794">
    <property type="entry name" value="SF2_C_RecQ"/>
    <property type="match status" value="1"/>
</dbReference>
<evidence type="ECO:0000313" key="21">
    <source>
        <dbReference type="Proteomes" id="UP000194003"/>
    </source>
</evidence>
<dbReference type="InterPro" id="IPR011545">
    <property type="entry name" value="DEAD/DEAH_box_helicase_dom"/>
</dbReference>
<keyword evidence="10" id="KW-0067">ATP-binding</keyword>
<dbReference type="InterPro" id="IPR018982">
    <property type="entry name" value="RQC_domain"/>
</dbReference>
<organism evidence="20 21">
    <name type="scientific">Magnetofaba australis IT-1</name>
    <dbReference type="NCBI Taxonomy" id="1434232"/>
    <lineage>
        <taxon>Bacteria</taxon>
        <taxon>Pseudomonadati</taxon>
        <taxon>Pseudomonadota</taxon>
        <taxon>Magnetococcia</taxon>
        <taxon>Magnetococcales</taxon>
        <taxon>Magnetococcaceae</taxon>
        <taxon>Magnetofaba</taxon>
    </lineage>
</organism>
<dbReference type="EMBL" id="LVJN01000021">
    <property type="protein sequence ID" value="OSM00113.1"/>
    <property type="molecule type" value="Genomic_DNA"/>
</dbReference>
<evidence type="ECO:0000259" key="17">
    <source>
        <dbReference type="PROSITE" id="PS50967"/>
    </source>
</evidence>
<dbReference type="GO" id="GO:0043138">
    <property type="term" value="F:3'-5' DNA helicase activity"/>
    <property type="evidence" value="ECO:0007669"/>
    <property type="project" value="UniProtKB-EC"/>
</dbReference>
<keyword evidence="7" id="KW-0378">Hydrolase</keyword>
<dbReference type="EC" id="5.6.2.4" evidence="16"/>
<dbReference type="InterPro" id="IPR036388">
    <property type="entry name" value="WH-like_DNA-bd_sf"/>
</dbReference>
<proteinExistence type="inferred from homology"/>
<keyword evidence="11" id="KW-0238">DNA-binding</keyword>
<dbReference type="Gene3D" id="1.10.10.10">
    <property type="entry name" value="Winged helix-like DNA-binding domain superfamily/Winged helix DNA-binding domain"/>
    <property type="match status" value="1"/>
</dbReference>
<comment type="similarity">
    <text evidence="3">Belongs to the helicase family. RecQ subfamily.</text>
</comment>
<keyword evidence="8 20" id="KW-0347">Helicase</keyword>
<evidence type="ECO:0000256" key="5">
    <source>
        <dbReference type="ARBA" id="ARBA00022741"/>
    </source>
</evidence>
<dbReference type="GO" id="GO:0030894">
    <property type="term" value="C:replisome"/>
    <property type="evidence" value="ECO:0007669"/>
    <property type="project" value="TreeGrafter"/>
</dbReference>
<dbReference type="STRING" id="1434232.MAIT1_00539"/>
<dbReference type="InterPro" id="IPR004589">
    <property type="entry name" value="DNA_helicase_ATP-dep_RecQ"/>
</dbReference>
<dbReference type="GO" id="GO:0016787">
    <property type="term" value="F:hydrolase activity"/>
    <property type="evidence" value="ECO:0007669"/>
    <property type="project" value="UniProtKB-KW"/>
</dbReference>
<evidence type="ECO:0000256" key="7">
    <source>
        <dbReference type="ARBA" id="ARBA00022801"/>
    </source>
</evidence>
<dbReference type="GO" id="GO:0006260">
    <property type="term" value="P:DNA replication"/>
    <property type="evidence" value="ECO:0007669"/>
    <property type="project" value="InterPro"/>
</dbReference>
<dbReference type="FunFam" id="3.40.50.300:FF:000156">
    <property type="entry name" value="ATP-dependent DNA helicase recQ"/>
    <property type="match status" value="1"/>
</dbReference>
<dbReference type="SMART" id="SM00490">
    <property type="entry name" value="HELICc"/>
    <property type="match status" value="1"/>
</dbReference>
<evidence type="ECO:0000256" key="1">
    <source>
        <dbReference type="ARBA" id="ARBA00001946"/>
    </source>
</evidence>
<protein>
    <recommendedName>
        <fullName evidence="16">DNA helicase RecQ</fullName>
        <ecNumber evidence="16">5.6.2.4</ecNumber>
    </recommendedName>
</protein>
<dbReference type="GO" id="GO:0043590">
    <property type="term" value="C:bacterial nucleoid"/>
    <property type="evidence" value="ECO:0007669"/>
    <property type="project" value="TreeGrafter"/>
</dbReference>
<evidence type="ECO:0000256" key="4">
    <source>
        <dbReference type="ARBA" id="ARBA00022723"/>
    </source>
</evidence>
<keyword evidence="21" id="KW-1185">Reference proteome</keyword>
<dbReference type="Gene3D" id="1.10.150.80">
    <property type="entry name" value="HRDC domain"/>
    <property type="match status" value="1"/>
</dbReference>
<dbReference type="PANTHER" id="PTHR13710">
    <property type="entry name" value="DNA HELICASE RECQ FAMILY MEMBER"/>
    <property type="match status" value="1"/>
</dbReference>
<dbReference type="InterPro" id="IPR044876">
    <property type="entry name" value="HRDC_dom_sf"/>
</dbReference>
<evidence type="ECO:0000256" key="9">
    <source>
        <dbReference type="ARBA" id="ARBA00022833"/>
    </source>
</evidence>
<dbReference type="SUPFAM" id="SSF47819">
    <property type="entry name" value="HRDC-like"/>
    <property type="match status" value="1"/>
</dbReference>
<dbReference type="OrthoDB" id="9760034at2"/>
<keyword evidence="9" id="KW-0862">Zinc</keyword>
<dbReference type="InterPro" id="IPR006293">
    <property type="entry name" value="DNA_helicase_ATP-dep_RecQ_bac"/>
</dbReference>
<gene>
    <name evidence="20" type="ORF">MAIT1_00539</name>
</gene>
<comment type="cofactor">
    <cofactor evidence="1">
        <name>Mg(2+)</name>
        <dbReference type="ChEBI" id="CHEBI:18420"/>
    </cofactor>
</comment>
<keyword evidence="6" id="KW-0227">DNA damage</keyword>
<dbReference type="NCBIfam" id="TIGR00614">
    <property type="entry name" value="recQ_fam"/>
    <property type="match status" value="1"/>
</dbReference>
<feature type="domain" description="Helicase ATP-binding" evidence="18">
    <location>
        <begin position="37"/>
        <end position="205"/>
    </location>
</feature>
<evidence type="ECO:0000256" key="6">
    <source>
        <dbReference type="ARBA" id="ARBA00022763"/>
    </source>
</evidence>
<dbReference type="FunFam" id="3.40.50.300:FF:000296">
    <property type="entry name" value="ATP-dependent DNA helicase RecQ"/>
    <property type="match status" value="1"/>
</dbReference>
<feature type="domain" description="Helicase C-terminal" evidence="19">
    <location>
        <begin position="226"/>
        <end position="376"/>
    </location>
</feature>
<dbReference type="SUPFAM" id="SSF52540">
    <property type="entry name" value="P-loop containing nucleoside triphosphate hydrolases"/>
    <property type="match status" value="2"/>
</dbReference>
<comment type="caution">
    <text evidence="20">The sequence shown here is derived from an EMBL/GenBank/DDBJ whole genome shotgun (WGS) entry which is preliminary data.</text>
</comment>
<dbReference type="Pfam" id="PF16124">
    <property type="entry name" value="RecQ_Zn_bind"/>
    <property type="match status" value="1"/>
</dbReference>
<evidence type="ECO:0000256" key="16">
    <source>
        <dbReference type="NCBIfam" id="TIGR01389"/>
    </source>
</evidence>
<dbReference type="PROSITE" id="PS51194">
    <property type="entry name" value="HELICASE_CTER"/>
    <property type="match status" value="1"/>
</dbReference>
<dbReference type="Gene3D" id="3.40.50.300">
    <property type="entry name" value="P-loop containing nucleotide triphosphate hydrolases"/>
    <property type="match status" value="2"/>
</dbReference>
<dbReference type="Pfam" id="PF00570">
    <property type="entry name" value="HRDC"/>
    <property type="match status" value="1"/>
</dbReference>
<evidence type="ECO:0000256" key="13">
    <source>
        <dbReference type="ARBA" id="ARBA00023204"/>
    </source>
</evidence>
<dbReference type="PROSITE" id="PS50967">
    <property type="entry name" value="HRDC"/>
    <property type="match status" value="1"/>
</dbReference>
<keyword evidence="12" id="KW-0233">DNA recombination</keyword>
<dbReference type="RefSeq" id="WP_085446494.1">
    <property type="nucleotide sequence ID" value="NZ_LVJN01000021.1"/>
</dbReference>
<evidence type="ECO:0000256" key="3">
    <source>
        <dbReference type="ARBA" id="ARBA00005446"/>
    </source>
</evidence>
<dbReference type="GO" id="GO:0046872">
    <property type="term" value="F:metal ion binding"/>
    <property type="evidence" value="ECO:0007669"/>
    <property type="project" value="UniProtKB-KW"/>
</dbReference>
<dbReference type="Proteomes" id="UP000194003">
    <property type="component" value="Unassembled WGS sequence"/>
</dbReference>
<dbReference type="Pfam" id="PF00270">
    <property type="entry name" value="DEAD"/>
    <property type="match status" value="1"/>
</dbReference>
<dbReference type="GO" id="GO:0009378">
    <property type="term" value="F:four-way junction helicase activity"/>
    <property type="evidence" value="ECO:0007669"/>
    <property type="project" value="TreeGrafter"/>
</dbReference>
<dbReference type="Pfam" id="PF00271">
    <property type="entry name" value="Helicase_C"/>
    <property type="match status" value="1"/>
</dbReference>
<reference evidence="20 21" key="1">
    <citation type="journal article" date="2016" name="BMC Genomics">
        <title>Combined genomic and structural analyses of a cultured magnetotactic bacterium reveals its niche adaptation to a dynamic environment.</title>
        <authorList>
            <person name="Araujo A.C."/>
            <person name="Morillo V."/>
            <person name="Cypriano J."/>
            <person name="Teixeira L.C."/>
            <person name="Leao P."/>
            <person name="Lyra S."/>
            <person name="Almeida L.G."/>
            <person name="Bazylinski D.A."/>
            <person name="Vasconcellos A.T."/>
            <person name="Abreu F."/>
            <person name="Lins U."/>
        </authorList>
    </citation>
    <scope>NUCLEOTIDE SEQUENCE [LARGE SCALE GENOMIC DNA]</scope>
    <source>
        <strain evidence="20 21">IT-1</strain>
    </source>
</reference>
<dbReference type="GO" id="GO:0009432">
    <property type="term" value="P:SOS response"/>
    <property type="evidence" value="ECO:0007669"/>
    <property type="project" value="UniProtKB-UniRule"/>
</dbReference>
<dbReference type="InterPro" id="IPR027417">
    <property type="entry name" value="P-loop_NTPase"/>
</dbReference>
<dbReference type="GO" id="GO:0005524">
    <property type="term" value="F:ATP binding"/>
    <property type="evidence" value="ECO:0007669"/>
    <property type="project" value="UniProtKB-KW"/>
</dbReference>
<evidence type="ECO:0000256" key="10">
    <source>
        <dbReference type="ARBA" id="ARBA00022840"/>
    </source>
</evidence>
<dbReference type="GO" id="GO:0006310">
    <property type="term" value="P:DNA recombination"/>
    <property type="evidence" value="ECO:0007669"/>
    <property type="project" value="UniProtKB-UniRule"/>
</dbReference>
<evidence type="ECO:0000256" key="15">
    <source>
        <dbReference type="ARBA" id="ARBA00034617"/>
    </source>
</evidence>
<dbReference type="InterPro" id="IPR001650">
    <property type="entry name" value="Helicase_C-like"/>
</dbReference>
<dbReference type="SMART" id="SM00341">
    <property type="entry name" value="HRDC"/>
    <property type="match status" value="1"/>
</dbReference>
<evidence type="ECO:0000256" key="11">
    <source>
        <dbReference type="ARBA" id="ARBA00023125"/>
    </source>
</evidence>
<dbReference type="Pfam" id="PF09382">
    <property type="entry name" value="RQC"/>
    <property type="match status" value="1"/>
</dbReference>
<comment type="cofactor">
    <cofactor evidence="2">
        <name>Zn(2+)</name>
        <dbReference type="ChEBI" id="CHEBI:29105"/>
    </cofactor>
</comment>
<feature type="domain" description="HRDC" evidence="17">
    <location>
        <begin position="544"/>
        <end position="623"/>
    </location>
</feature>
<dbReference type="NCBIfam" id="TIGR01389">
    <property type="entry name" value="recQ"/>
    <property type="match status" value="1"/>
</dbReference>
<dbReference type="PANTHER" id="PTHR13710:SF105">
    <property type="entry name" value="ATP-DEPENDENT DNA HELICASE Q1"/>
    <property type="match status" value="1"/>
</dbReference>
<dbReference type="InterPro" id="IPR014001">
    <property type="entry name" value="Helicase_ATP-bd"/>
</dbReference>